<dbReference type="InterPro" id="IPR008969">
    <property type="entry name" value="CarboxyPept-like_regulatory"/>
</dbReference>
<dbReference type="AlphaFoldDB" id="A0A1I3IIM0"/>
<evidence type="ECO:0000256" key="5">
    <source>
        <dbReference type="ARBA" id="ARBA00023136"/>
    </source>
</evidence>
<dbReference type="InterPro" id="IPR023997">
    <property type="entry name" value="TonB-dep_OMP_SusC/RagA_CS"/>
</dbReference>
<feature type="signal peptide" evidence="9">
    <location>
        <begin position="1"/>
        <end position="21"/>
    </location>
</feature>
<keyword evidence="3 7" id="KW-1134">Transmembrane beta strand</keyword>
<evidence type="ECO:0000313" key="12">
    <source>
        <dbReference type="Proteomes" id="UP000198670"/>
    </source>
</evidence>
<dbReference type="InterPro" id="IPR012910">
    <property type="entry name" value="Plug_dom"/>
</dbReference>
<dbReference type="Gene3D" id="2.60.40.1120">
    <property type="entry name" value="Carboxypeptidase-like, regulatory domain"/>
    <property type="match status" value="1"/>
</dbReference>
<evidence type="ECO:0000256" key="6">
    <source>
        <dbReference type="ARBA" id="ARBA00023237"/>
    </source>
</evidence>
<proteinExistence type="inferred from homology"/>
<dbReference type="NCBIfam" id="TIGR04056">
    <property type="entry name" value="OMP_RagA_SusC"/>
    <property type="match status" value="1"/>
</dbReference>
<keyword evidence="9" id="KW-0732">Signal</keyword>
<dbReference type="Pfam" id="PF07715">
    <property type="entry name" value="Plug"/>
    <property type="match status" value="1"/>
</dbReference>
<dbReference type="EMBL" id="FOQO01000004">
    <property type="protein sequence ID" value="SFI47772.1"/>
    <property type="molecule type" value="Genomic_DNA"/>
</dbReference>
<dbReference type="Gene3D" id="2.40.170.20">
    <property type="entry name" value="TonB-dependent receptor, beta-barrel domain"/>
    <property type="match status" value="1"/>
</dbReference>
<evidence type="ECO:0000256" key="4">
    <source>
        <dbReference type="ARBA" id="ARBA00022692"/>
    </source>
</evidence>
<gene>
    <name evidence="11" type="ORF">SAMN05444682_104109</name>
</gene>
<dbReference type="STRING" id="1477437.SAMN05444682_104109"/>
<dbReference type="Proteomes" id="UP000198670">
    <property type="component" value="Unassembled WGS sequence"/>
</dbReference>
<dbReference type="InterPro" id="IPR023996">
    <property type="entry name" value="TonB-dep_OMP_SusC/RagA"/>
</dbReference>
<dbReference type="GO" id="GO:0009279">
    <property type="term" value="C:cell outer membrane"/>
    <property type="evidence" value="ECO:0007669"/>
    <property type="project" value="UniProtKB-SubCell"/>
</dbReference>
<comment type="similarity">
    <text evidence="7">Belongs to the TonB-dependent receptor family.</text>
</comment>
<dbReference type="InterPro" id="IPR037066">
    <property type="entry name" value="Plug_dom_sf"/>
</dbReference>
<organism evidence="11 12">
    <name type="scientific">Parapedobacter indicus</name>
    <dbReference type="NCBI Taxonomy" id="1477437"/>
    <lineage>
        <taxon>Bacteria</taxon>
        <taxon>Pseudomonadati</taxon>
        <taxon>Bacteroidota</taxon>
        <taxon>Sphingobacteriia</taxon>
        <taxon>Sphingobacteriales</taxon>
        <taxon>Sphingobacteriaceae</taxon>
        <taxon>Parapedobacter</taxon>
    </lineage>
</organism>
<evidence type="ECO:0000256" key="3">
    <source>
        <dbReference type="ARBA" id="ARBA00022452"/>
    </source>
</evidence>
<comment type="subcellular location">
    <subcellularLocation>
        <location evidence="1 7">Cell outer membrane</location>
        <topology evidence="1 7">Multi-pass membrane protein</topology>
    </subcellularLocation>
</comment>
<keyword evidence="6 7" id="KW-0998">Cell outer membrane</keyword>
<evidence type="ECO:0000259" key="10">
    <source>
        <dbReference type="Pfam" id="PF07715"/>
    </source>
</evidence>
<evidence type="ECO:0000256" key="7">
    <source>
        <dbReference type="PROSITE-ProRule" id="PRU01360"/>
    </source>
</evidence>
<name>A0A1I3IIM0_9SPHI</name>
<dbReference type="InterPro" id="IPR036942">
    <property type="entry name" value="Beta-barrel_TonB_sf"/>
</dbReference>
<dbReference type="FunFam" id="2.170.130.10:FF:000008">
    <property type="entry name" value="SusC/RagA family TonB-linked outer membrane protein"/>
    <property type="match status" value="1"/>
</dbReference>
<feature type="region of interest" description="Disordered" evidence="8">
    <location>
        <begin position="533"/>
        <end position="552"/>
    </location>
</feature>
<dbReference type="Gene3D" id="2.170.130.10">
    <property type="entry name" value="TonB-dependent receptor, plug domain"/>
    <property type="match status" value="1"/>
</dbReference>
<protein>
    <submittedName>
        <fullName evidence="11">TonB-linked outer membrane protein, SusC/RagA family</fullName>
    </submittedName>
</protein>
<keyword evidence="5 7" id="KW-0472">Membrane</keyword>
<evidence type="ECO:0000256" key="1">
    <source>
        <dbReference type="ARBA" id="ARBA00004571"/>
    </source>
</evidence>
<dbReference type="PROSITE" id="PS52016">
    <property type="entry name" value="TONB_DEPENDENT_REC_3"/>
    <property type="match status" value="1"/>
</dbReference>
<evidence type="ECO:0000256" key="9">
    <source>
        <dbReference type="SAM" id="SignalP"/>
    </source>
</evidence>
<dbReference type="NCBIfam" id="TIGR04057">
    <property type="entry name" value="SusC_RagA_signa"/>
    <property type="match status" value="1"/>
</dbReference>
<dbReference type="Pfam" id="PF13715">
    <property type="entry name" value="CarbopepD_reg_2"/>
    <property type="match status" value="1"/>
</dbReference>
<feature type="domain" description="TonB-dependent receptor plug" evidence="10">
    <location>
        <begin position="117"/>
        <end position="241"/>
    </location>
</feature>
<keyword evidence="4 7" id="KW-0812">Transmembrane</keyword>
<accession>A0A1I3IIM0</accession>
<evidence type="ECO:0000256" key="2">
    <source>
        <dbReference type="ARBA" id="ARBA00022448"/>
    </source>
</evidence>
<feature type="chain" id="PRO_5011721995" evidence="9">
    <location>
        <begin position="22"/>
        <end position="994"/>
    </location>
</feature>
<feature type="compositionally biased region" description="Polar residues" evidence="8">
    <location>
        <begin position="533"/>
        <end position="545"/>
    </location>
</feature>
<dbReference type="SUPFAM" id="SSF49464">
    <property type="entry name" value="Carboxypeptidase regulatory domain-like"/>
    <property type="match status" value="1"/>
</dbReference>
<evidence type="ECO:0000256" key="8">
    <source>
        <dbReference type="SAM" id="MobiDB-lite"/>
    </source>
</evidence>
<keyword evidence="2 7" id="KW-0813">Transport</keyword>
<keyword evidence="12" id="KW-1185">Reference proteome</keyword>
<dbReference type="SUPFAM" id="SSF56935">
    <property type="entry name" value="Porins"/>
    <property type="match status" value="1"/>
</dbReference>
<evidence type="ECO:0000313" key="11">
    <source>
        <dbReference type="EMBL" id="SFI47772.1"/>
    </source>
</evidence>
<dbReference type="InterPro" id="IPR039426">
    <property type="entry name" value="TonB-dep_rcpt-like"/>
</dbReference>
<sequence>MKTMMYLWCLAGLCLAPFARAQQTLTVVSGQVTDAVTGEPLTGATVALKASVGSTQTGADGKFQLSQVPANAILVASFVGYGMEEVAVKGQTNVQIALQPQSALDEVVVVGYGTQQRKDVTGAVASVSAAQLEKQPAASMDMLLQGKASGVQISQSSGAPGGRATIRIRGASSVNAGNEPLLVVDGIPMYNSSKDPGGTSYGTFSATNALASINPNDIQSVEVLKDASATAIYGSRGSNGVLIITTKRGKSGSAQVNYNGYYGWQRPHTKLDLMNGEEHAEFLNDWAGASDLPAPFDNPQAIGQGTDWQDLIFRQAGMTDHQVSISGGTENTRYFISGNYFNQDGIVINSGMERYALRFNIDQQINQRLKFIQSLTFNRTINRSVPIANAGSDNVRSAGERAYTASPTATLFDEDDAYTTNWYGISKPESPVNSLLTTRNRLEGDNLLGNMGLEYTIAEGLTAKSSIGVNLMNRANEEFYPGETTYIGGLFGGLGILANRRITNILNENVVTYRTSFADRHRLEATGGFTWQTETNRSSSTQPTGFPNDLLGTDAIGGTTGTPVIDSDLSDWSIASFLARVNYQFNDRLLATATIRADGSSKFAKGNQWGYFPSVALGYRLSEEDFIKNTGVWDDLKIRGSYGVTGNQEIGNYQSLARLVTDLLYIFDNQLINGARQTSLANQTLTWEKSAQWDVGFDMGFWNNRLRLVFDYYKKNTHDLLFTINLPAYSGYRTALYNTGQLENRGVEIELSADLFQNDFTWSVQGNYAYNRAKMVSLGRSGSTSLFLGYAPGVNLSYIYEGIFHNDAEIAAQSYQTGVQPGDIRYKDVNNDGQFNADDRGIVGNPQPKHIFGLNNQLAYKGLSLGIFLQGELGREGNRISRLFDPSEVASNKAHELVNRWSPDNPNGTLPRAGVGNWLSSTYLLQDMSYIKLRNVQLGYQVPGRIVGIRSLQVYLSGQNLVTFTRDGFFGYDPDGGNGYPTASTVLLGLNIGF</sequence>
<reference evidence="11 12" key="1">
    <citation type="submission" date="2016-10" db="EMBL/GenBank/DDBJ databases">
        <authorList>
            <person name="de Groot N.N."/>
        </authorList>
    </citation>
    <scope>NUCLEOTIDE SEQUENCE [LARGE SCALE GENOMIC DNA]</scope>
    <source>
        <strain evidence="11 12">RK1</strain>
    </source>
</reference>